<feature type="compositionally biased region" description="Basic residues" evidence="1">
    <location>
        <begin position="1"/>
        <end position="13"/>
    </location>
</feature>
<evidence type="ECO:0000259" key="3">
    <source>
        <dbReference type="PROSITE" id="PS51352"/>
    </source>
</evidence>
<evidence type="ECO:0000313" key="4">
    <source>
        <dbReference type="EMBL" id="MCV3273018.1"/>
    </source>
</evidence>
<dbReference type="Proteomes" id="UP001208690">
    <property type="component" value="Unassembled WGS sequence"/>
</dbReference>
<gene>
    <name evidence="4" type="ORF">MUB52_16410</name>
</gene>
<keyword evidence="2" id="KW-1133">Transmembrane helix</keyword>
<dbReference type="PROSITE" id="PS51352">
    <property type="entry name" value="THIOREDOXIN_2"/>
    <property type="match status" value="1"/>
</dbReference>
<dbReference type="EMBL" id="JALIEB010000011">
    <property type="protein sequence ID" value="MCV3273018.1"/>
    <property type="molecule type" value="Genomic_DNA"/>
</dbReference>
<feature type="transmembrane region" description="Helical" evidence="2">
    <location>
        <begin position="29"/>
        <end position="48"/>
    </location>
</feature>
<dbReference type="RefSeq" id="WP_263845333.1">
    <property type="nucleotide sequence ID" value="NZ_JALIEB010000011.1"/>
</dbReference>
<keyword evidence="2" id="KW-0472">Membrane</keyword>
<sequence length="164" mass="17720">MSKPRKSHRRKSTPKGGEARSSRRDVLRWIRNGAVGAVVVAGGGYVAVGSFRAYAAEHDLSRLGQGKPTVVQVHDPQCPTCTALQKQTRRALTEFGECDLLYLIADITTPDGQAFAVRYGVGNVTLLLFDAEGGLQQAVQGMHSKDQLMPILRSHHASHAMISG</sequence>
<evidence type="ECO:0000256" key="2">
    <source>
        <dbReference type="SAM" id="Phobius"/>
    </source>
</evidence>
<feature type="region of interest" description="Disordered" evidence="1">
    <location>
        <begin position="1"/>
        <end position="23"/>
    </location>
</feature>
<dbReference type="SUPFAM" id="SSF52833">
    <property type="entry name" value="Thioredoxin-like"/>
    <property type="match status" value="1"/>
</dbReference>
<proteinExistence type="predicted"/>
<evidence type="ECO:0000256" key="1">
    <source>
        <dbReference type="SAM" id="MobiDB-lite"/>
    </source>
</evidence>
<feature type="domain" description="Thioredoxin" evidence="3">
    <location>
        <begin position="40"/>
        <end position="157"/>
    </location>
</feature>
<organism evidence="4 5">
    <name type="scientific">Roseobacter sinensis</name>
    <dbReference type="NCBI Taxonomy" id="2931391"/>
    <lineage>
        <taxon>Bacteria</taxon>
        <taxon>Pseudomonadati</taxon>
        <taxon>Pseudomonadota</taxon>
        <taxon>Alphaproteobacteria</taxon>
        <taxon>Rhodobacterales</taxon>
        <taxon>Roseobacteraceae</taxon>
        <taxon>Roseobacter</taxon>
    </lineage>
</organism>
<accession>A0ABT3BHG5</accession>
<reference evidence="4 5" key="1">
    <citation type="submission" date="2022-04" db="EMBL/GenBank/DDBJ databases">
        <title>Roseobacter sp. WL0113 is a bacterium isolated from neritic sediment.</title>
        <authorList>
            <person name="Wang L."/>
            <person name="He W."/>
            <person name="Zhang D.-F."/>
        </authorList>
    </citation>
    <scope>NUCLEOTIDE SEQUENCE [LARGE SCALE GENOMIC DNA]</scope>
    <source>
        <strain evidence="4 5">WL0113</strain>
    </source>
</reference>
<comment type="caution">
    <text evidence="4">The sequence shown here is derived from an EMBL/GenBank/DDBJ whole genome shotgun (WGS) entry which is preliminary data.</text>
</comment>
<dbReference type="InterPro" id="IPR013766">
    <property type="entry name" value="Thioredoxin_domain"/>
</dbReference>
<keyword evidence="2" id="KW-0812">Transmembrane</keyword>
<dbReference type="Gene3D" id="3.40.30.10">
    <property type="entry name" value="Glutaredoxin"/>
    <property type="match status" value="1"/>
</dbReference>
<evidence type="ECO:0000313" key="5">
    <source>
        <dbReference type="Proteomes" id="UP001208690"/>
    </source>
</evidence>
<protein>
    <submittedName>
        <fullName evidence="4">Thioredoxin family protein</fullName>
    </submittedName>
</protein>
<name>A0ABT3BHG5_9RHOB</name>
<dbReference type="InterPro" id="IPR036249">
    <property type="entry name" value="Thioredoxin-like_sf"/>
</dbReference>
<keyword evidence="5" id="KW-1185">Reference proteome</keyword>